<dbReference type="InterPro" id="IPR039911">
    <property type="entry name" value="JIP3/JIP4"/>
</dbReference>
<protein>
    <submittedName>
        <fullName evidence="2">Uncharacterized protein</fullName>
    </submittedName>
</protein>
<dbReference type="GO" id="GO:0005078">
    <property type="term" value="F:MAP-kinase scaffold activity"/>
    <property type="evidence" value="ECO:0007669"/>
    <property type="project" value="InterPro"/>
</dbReference>
<organism evidence="2 3">
    <name type="scientific">Liparis tanakae</name>
    <name type="common">Tanaka's snailfish</name>
    <dbReference type="NCBI Taxonomy" id="230148"/>
    <lineage>
        <taxon>Eukaryota</taxon>
        <taxon>Metazoa</taxon>
        <taxon>Chordata</taxon>
        <taxon>Craniata</taxon>
        <taxon>Vertebrata</taxon>
        <taxon>Euteleostomi</taxon>
        <taxon>Actinopterygii</taxon>
        <taxon>Neopterygii</taxon>
        <taxon>Teleostei</taxon>
        <taxon>Neoteleostei</taxon>
        <taxon>Acanthomorphata</taxon>
        <taxon>Eupercaria</taxon>
        <taxon>Perciformes</taxon>
        <taxon>Cottioidei</taxon>
        <taxon>Cottales</taxon>
        <taxon>Liparidae</taxon>
        <taxon>Liparis</taxon>
    </lineage>
</organism>
<sequence>MRGRETGRERRGRELEKKAREQADHLMALEDQKANLSRELSTLRQTHSKLVYTYREVLEKRKDSERDSPLRNQEDLGAKTEKGIVIMKPAADRFINDIISSTPELKQFHSSGIVSTTNSAGDESEITVEDEMREVEERECKVEEVQGGERQEKLLVKVEVEVEEDDLMEYKLRNNDCVLRAVRPESGLRGEYGLRGQCERRCRPV</sequence>
<dbReference type="GO" id="GO:0016192">
    <property type="term" value="P:vesicle-mediated transport"/>
    <property type="evidence" value="ECO:0007669"/>
    <property type="project" value="TreeGrafter"/>
</dbReference>
<dbReference type="GO" id="GO:0019894">
    <property type="term" value="F:kinesin binding"/>
    <property type="evidence" value="ECO:0007669"/>
    <property type="project" value="TreeGrafter"/>
</dbReference>
<feature type="region of interest" description="Disordered" evidence="1">
    <location>
        <begin position="1"/>
        <end position="21"/>
    </location>
</feature>
<evidence type="ECO:0000256" key="1">
    <source>
        <dbReference type="SAM" id="MobiDB-lite"/>
    </source>
</evidence>
<comment type="caution">
    <text evidence="2">The sequence shown here is derived from an EMBL/GenBank/DDBJ whole genome shotgun (WGS) entry which is preliminary data.</text>
</comment>
<dbReference type="GO" id="GO:0008432">
    <property type="term" value="F:JUN kinase binding"/>
    <property type="evidence" value="ECO:0007669"/>
    <property type="project" value="TreeGrafter"/>
</dbReference>
<accession>A0A4Z2I7U9</accession>
<evidence type="ECO:0000313" key="3">
    <source>
        <dbReference type="Proteomes" id="UP000314294"/>
    </source>
</evidence>
<dbReference type="Proteomes" id="UP000314294">
    <property type="component" value="Unassembled WGS sequence"/>
</dbReference>
<keyword evidence="3" id="KW-1185">Reference proteome</keyword>
<proteinExistence type="predicted"/>
<name>A0A4Z2I7U9_9TELE</name>
<dbReference type="GO" id="GO:0030159">
    <property type="term" value="F:signaling receptor complex adaptor activity"/>
    <property type="evidence" value="ECO:0007669"/>
    <property type="project" value="TreeGrafter"/>
</dbReference>
<gene>
    <name evidence="2" type="ORF">EYF80_016358</name>
</gene>
<evidence type="ECO:0000313" key="2">
    <source>
        <dbReference type="EMBL" id="TNN73404.1"/>
    </source>
</evidence>
<dbReference type="AlphaFoldDB" id="A0A4Z2I7U9"/>
<dbReference type="PANTHER" id="PTHR13886:SF7">
    <property type="entry name" value="C-JUN-AMINO-TERMINAL KINASE-INTERACTING PROTEIN 4-LIKE ISOFORM X1"/>
    <property type="match status" value="1"/>
</dbReference>
<dbReference type="EMBL" id="SRLO01000125">
    <property type="protein sequence ID" value="TNN73404.1"/>
    <property type="molecule type" value="Genomic_DNA"/>
</dbReference>
<reference evidence="2 3" key="1">
    <citation type="submission" date="2019-03" db="EMBL/GenBank/DDBJ databases">
        <title>First draft genome of Liparis tanakae, snailfish: a comprehensive survey of snailfish specific genes.</title>
        <authorList>
            <person name="Kim W."/>
            <person name="Song I."/>
            <person name="Jeong J.-H."/>
            <person name="Kim D."/>
            <person name="Kim S."/>
            <person name="Ryu S."/>
            <person name="Song J.Y."/>
            <person name="Lee S.K."/>
        </authorList>
    </citation>
    <scope>NUCLEOTIDE SEQUENCE [LARGE SCALE GENOMIC DNA]</scope>
    <source>
        <tissue evidence="2">Muscle</tissue>
    </source>
</reference>
<dbReference type="PANTHER" id="PTHR13886">
    <property type="entry name" value="JNK/SAPK-ASSOCIATED PROTEIN"/>
    <property type="match status" value="1"/>
</dbReference>
<dbReference type="GO" id="GO:0005737">
    <property type="term" value="C:cytoplasm"/>
    <property type="evidence" value="ECO:0007669"/>
    <property type="project" value="TreeGrafter"/>
</dbReference>